<evidence type="ECO:0000313" key="3">
    <source>
        <dbReference type="RefSeq" id="XP_060549850.1"/>
    </source>
</evidence>
<dbReference type="Proteomes" id="UP001652622">
    <property type="component" value="Unplaced"/>
</dbReference>
<gene>
    <name evidence="2" type="primary">LOC132711051</name>
    <name evidence="3" type="synonym">LOC132712437</name>
</gene>
<dbReference type="RefSeq" id="XP_060545047.1">
    <property type="nucleotide sequence ID" value="XM_060689064.1"/>
</dbReference>
<name>A0ABM3Z9J6_PANGU</name>
<keyword evidence="1" id="KW-1185">Reference proteome</keyword>
<accession>A0ABM3Z9J6</accession>
<reference evidence="2 3" key="1">
    <citation type="submission" date="2025-05" db="UniProtKB">
        <authorList>
            <consortium name="RefSeq"/>
        </authorList>
    </citation>
    <scope>IDENTIFICATION</scope>
    <source>
        <tissue evidence="2 3">Blood</tissue>
    </source>
</reference>
<proteinExistence type="predicted"/>
<evidence type="ECO:0000313" key="1">
    <source>
        <dbReference type="Proteomes" id="UP001652622"/>
    </source>
</evidence>
<dbReference type="GeneID" id="132711051"/>
<sequence length="205" mass="22556">MEVLLIIGFQYTMKTPHANDGLNPVYWHKLTSINNYMKVLLELMLRAPHHLIKPTTQVTLNPAPPHSLAIGSFLLPSVLPASQPHPRHGKQGSYELILVRLQASCSATHAEARRDKYCPGHPETLRRLSSPAVVRVPYKITEEVTVALVTSSDSACSLWSVQSTPTCSPVAREYKCSCTGASGRVHPLRSSFLPECIRSVEVLGP</sequence>
<evidence type="ECO:0000313" key="2">
    <source>
        <dbReference type="RefSeq" id="XP_060545047.1"/>
    </source>
</evidence>
<organism evidence="1 2">
    <name type="scientific">Pantherophis guttatus</name>
    <name type="common">Corn snake</name>
    <name type="synonym">Elaphe guttata</name>
    <dbReference type="NCBI Taxonomy" id="94885"/>
    <lineage>
        <taxon>Eukaryota</taxon>
        <taxon>Metazoa</taxon>
        <taxon>Chordata</taxon>
        <taxon>Craniata</taxon>
        <taxon>Vertebrata</taxon>
        <taxon>Euteleostomi</taxon>
        <taxon>Lepidosauria</taxon>
        <taxon>Squamata</taxon>
        <taxon>Bifurcata</taxon>
        <taxon>Unidentata</taxon>
        <taxon>Episquamata</taxon>
        <taxon>Toxicofera</taxon>
        <taxon>Serpentes</taxon>
        <taxon>Colubroidea</taxon>
        <taxon>Colubridae</taxon>
        <taxon>Colubrinae</taxon>
        <taxon>Pantherophis</taxon>
    </lineage>
</organism>
<dbReference type="RefSeq" id="XP_060549850.1">
    <property type="nucleotide sequence ID" value="XM_060693867.1"/>
</dbReference>
<protein>
    <submittedName>
        <fullName evidence="2">Uncharacterized protein LOC132711051</fullName>
    </submittedName>
    <submittedName>
        <fullName evidence="3">Uncharacterized protein LOC132712437</fullName>
    </submittedName>
</protein>